<dbReference type="PANTHER" id="PTHR47186">
    <property type="entry name" value="LEUCINE-RICH REPEAT-CONTAINING PROTEIN 57"/>
    <property type="match status" value="1"/>
</dbReference>
<organism evidence="2">
    <name type="scientific">Fagus sylvatica</name>
    <name type="common">Beechnut</name>
    <dbReference type="NCBI Taxonomy" id="28930"/>
    <lineage>
        <taxon>Eukaryota</taxon>
        <taxon>Viridiplantae</taxon>
        <taxon>Streptophyta</taxon>
        <taxon>Embryophyta</taxon>
        <taxon>Tracheophyta</taxon>
        <taxon>Spermatophyta</taxon>
        <taxon>Magnoliopsida</taxon>
        <taxon>eudicotyledons</taxon>
        <taxon>Gunneridae</taxon>
        <taxon>Pentapetalae</taxon>
        <taxon>rosids</taxon>
        <taxon>fabids</taxon>
        <taxon>Fagales</taxon>
        <taxon>Fagaceae</taxon>
        <taxon>Fagus</taxon>
    </lineage>
</organism>
<dbReference type="EMBL" id="OIVN01001015">
    <property type="protein sequence ID" value="SPC88744.1"/>
    <property type="molecule type" value="Genomic_DNA"/>
</dbReference>
<name>A0A2N9FPS6_FAGSY</name>
<gene>
    <name evidence="2" type="ORF">FSB_LOCUS16626</name>
</gene>
<proteinExistence type="predicted"/>
<evidence type="ECO:0000259" key="1">
    <source>
        <dbReference type="Pfam" id="PF25019"/>
    </source>
</evidence>
<accession>A0A2N9FPS6</accession>
<dbReference type="Gene3D" id="3.80.10.10">
    <property type="entry name" value="Ribonuclease Inhibitor"/>
    <property type="match status" value="1"/>
</dbReference>
<reference evidence="2" key="1">
    <citation type="submission" date="2018-02" db="EMBL/GenBank/DDBJ databases">
        <authorList>
            <person name="Cohen D.B."/>
            <person name="Kent A.D."/>
        </authorList>
    </citation>
    <scope>NUCLEOTIDE SEQUENCE</scope>
</reference>
<dbReference type="Pfam" id="PF25019">
    <property type="entry name" value="LRR_R13L1-DRL21"/>
    <property type="match status" value="1"/>
</dbReference>
<sequence>MHDLVNDLAQYVSREFCCNYEDGKLHGIWENARHFACLMDRFDRPDKFVALNEVKYLRTFLPLTCSNPSQCFALSDIVIAEWDSGSKISELGKLSQLLTLCIRLQNVVDATEASEASLNRTDYLSELVFKWTTISLSITNDVDSGIKVLENLQPHKNLKKLTIENYSGVRFPDWLGDAIFRNMMSLSLKNCTNCVSLPPLQHLTSLEKLEINCCERLEEMPEHGLPNSLSYLRIKNCSLLADRCQEDGVDWPIISYIANLYINGPMVS</sequence>
<evidence type="ECO:0000313" key="2">
    <source>
        <dbReference type="EMBL" id="SPC88744.1"/>
    </source>
</evidence>
<dbReference type="InterPro" id="IPR032675">
    <property type="entry name" value="LRR_dom_sf"/>
</dbReference>
<dbReference type="PANTHER" id="PTHR47186:SF18">
    <property type="entry name" value="RX N-TERMINAL DOMAIN-CONTAINING PROTEIN"/>
    <property type="match status" value="1"/>
</dbReference>
<dbReference type="InterPro" id="IPR056789">
    <property type="entry name" value="LRR_R13L1-DRL21"/>
</dbReference>
<dbReference type="SUPFAM" id="SSF52058">
    <property type="entry name" value="L domain-like"/>
    <property type="match status" value="1"/>
</dbReference>
<dbReference type="AlphaFoldDB" id="A0A2N9FPS6"/>
<protein>
    <recommendedName>
        <fullName evidence="1">R13L1/DRL21-like LRR repeat region domain-containing protein</fullName>
    </recommendedName>
</protein>
<feature type="domain" description="R13L1/DRL21-like LRR repeat region" evidence="1">
    <location>
        <begin position="88"/>
        <end position="214"/>
    </location>
</feature>